<dbReference type="Gene3D" id="3.90.940.10">
    <property type="match status" value="1"/>
</dbReference>
<dbReference type="AlphaFoldDB" id="A0A5Q2Q8P8"/>
<dbReference type="GO" id="GO:0003899">
    <property type="term" value="F:DNA-directed RNA polymerase activity"/>
    <property type="evidence" value="ECO:0007669"/>
    <property type="project" value="UniProtKB-UniRule"/>
</dbReference>
<keyword evidence="14" id="KW-1185">Reference proteome</keyword>
<evidence type="ECO:0000256" key="8">
    <source>
        <dbReference type="ARBA" id="ARBA00029924"/>
    </source>
</evidence>
<keyword evidence="6 11" id="KW-0548">Nucleotidyltransferase</keyword>
<feature type="compositionally biased region" description="Basic and acidic residues" evidence="12">
    <location>
        <begin position="69"/>
        <end position="98"/>
    </location>
</feature>
<proteinExistence type="inferred from homology"/>
<dbReference type="Pfam" id="PF01192">
    <property type="entry name" value="RNA_pol_Rpb6"/>
    <property type="match status" value="1"/>
</dbReference>
<organism evidence="13 14">
    <name type="scientific">Litorivicinus lipolyticus</name>
    <dbReference type="NCBI Taxonomy" id="418701"/>
    <lineage>
        <taxon>Bacteria</taxon>
        <taxon>Pseudomonadati</taxon>
        <taxon>Pseudomonadota</taxon>
        <taxon>Gammaproteobacteria</taxon>
        <taxon>Oceanospirillales</taxon>
        <taxon>Litorivicinaceae</taxon>
        <taxon>Litorivicinus</taxon>
    </lineage>
</organism>
<name>A0A5Q2Q8P8_9GAMM</name>
<keyword evidence="5 11" id="KW-0808">Transferase</keyword>
<dbReference type="KEGG" id="llp:GH975_00960"/>
<keyword evidence="7 11" id="KW-0804">Transcription</keyword>
<dbReference type="GO" id="GO:0006351">
    <property type="term" value="P:DNA-templated transcription"/>
    <property type="evidence" value="ECO:0007669"/>
    <property type="project" value="UniProtKB-UniRule"/>
</dbReference>
<dbReference type="OrthoDB" id="9796300at2"/>
<comment type="subunit">
    <text evidence="11">The RNAP catalytic core consists of 2 alpha, 1 beta, 1 beta' and 1 omega subunit. When a sigma factor is associated with the core the holoenzyme is formed, which can initiate transcription.</text>
</comment>
<dbReference type="SMART" id="SM01409">
    <property type="entry name" value="RNA_pol_Rpb6"/>
    <property type="match status" value="1"/>
</dbReference>
<evidence type="ECO:0000256" key="5">
    <source>
        <dbReference type="ARBA" id="ARBA00022679"/>
    </source>
</evidence>
<feature type="region of interest" description="Disordered" evidence="12">
    <location>
        <begin position="67"/>
        <end position="98"/>
    </location>
</feature>
<evidence type="ECO:0000256" key="3">
    <source>
        <dbReference type="ARBA" id="ARBA00013725"/>
    </source>
</evidence>
<dbReference type="EMBL" id="CP045871">
    <property type="protein sequence ID" value="QGG79204.1"/>
    <property type="molecule type" value="Genomic_DNA"/>
</dbReference>
<dbReference type="Proteomes" id="UP000388235">
    <property type="component" value="Chromosome"/>
</dbReference>
<dbReference type="GO" id="GO:0003677">
    <property type="term" value="F:DNA binding"/>
    <property type="evidence" value="ECO:0007669"/>
    <property type="project" value="UniProtKB-UniRule"/>
</dbReference>
<evidence type="ECO:0000256" key="6">
    <source>
        <dbReference type="ARBA" id="ARBA00022695"/>
    </source>
</evidence>
<reference evidence="13 14" key="1">
    <citation type="submission" date="2019-11" db="EMBL/GenBank/DDBJ databases">
        <authorList>
            <person name="Khan S.A."/>
            <person name="Jeon C.O."/>
            <person name="Chun B.H."/>
        </authorList>
    </citation>
    <scope>NUCLEOTIDE SEQUENCE [LARGE SCALE GENOMIC DNA]</scope>
    <source>
        <strain evidence="13 14">IMCC 1097</strain>
    </source>
</reference>
<dbReference type="NCBIfam" id="TIGR00690">
    <property type="entry name" value="rpoZ"/>
    <property type="match status" value="1"/>
</dbReference>
<sequence length="98" mass="11168">MARVTVEDCLDNVENRFELVMLASRRARQIAVQGKEPMVALENDKPTVLALREIAENKVNRDFMAAQDEADRQQAAEDAAREEMRKTSSHLDHHSYDA</sequence>
<evidence type="ECO:0000313" key="13">
    <source>
        <dbReference type="EMBL" id="QGG79204.1"/>
    </source>
</evidence>
<evidence type="ECO:0000256" key="10">
    <source>
        <dbReference type="ARBA" id="ARBA00048552"/>
    </source>
</evidence>
<evidence type="ECO:0000256" key="1">
    <source>
        <dbReference type="ARBA" id="ARBA00006711"/>
    </source>
</evidence>
<keyword evidence="4 11" id="KW-0240">DNA-directed RNA polymerase</keyword>
<dbReference type="SUPFAM" id="SSF63562">
    <property type="entry name" value="RPB6/omega subunit-like"/>
    <property type="match status" value="1"/>
</dbReference>
<dbReference type="InterPro" id="IPR003716">
    <property type="entry name" value="DNA-dir_RNA_pol_omega"/>
</dbReference>
<dbReference type="PANTHER" id="PTHR34476:SF1">
    <property type="entry name" value="DNA-DIRECTED RNA POLYMERASE SUBUNIT OMEGA"/>
    <property type="match status" value="1"/>
</dbReference>
<dbReference type="PANTHER" id="PTHR34476">
    <property type="entry name" value="DNA-DIRECTED RNA POLYMERASE SUBUNIT OMEGA"/>
    <property type="match status" value="1"/>
</dbReference>
<evidence type="ECO:0000313" key="14">
    <source>
        <dbReference type="Proteomes" id="UP000388235"/>
    </source>
</evidence>
<dbReference type="RefSeq" id="WP_153712708.1">
    <property type="nucleotide sequence ID" value="NZ_CP045871.1"/>
</dbReference>
<accession>A0A5Q2Q8P8</accession>
<evidence type="ECO:0000256" key="7">
    <source>
        <dbReference type="ARBA" id="ARBA00023163"/>
    </source>
</evidence>
<dbReference type="InterPro" id="IPR006110">
    <property type="entry name" value="Pol_omega/Rpo6/RPB6"/>
</dbReference>
<evidence type="ECO:0000256" key="12">
    <source>
        <dbReference type="SAM" id="MobiDB-lite"/>
    </source>
</evidence>
<evidence type="ECO:0000256" key="11">
    <source>
        <dbReference type="HAMAP-Rule" id="MF_00366"/>
    </source>
</evidence>
<dbReference type="HAMAP" id="MF_00366">
    <property type="entry name" value="RNApol_bact_RpoZ"/>
    <property type="match status" value="1"/>
</dbReference>
<evidence type="ECO:0000256" key="2">
    <source>
        <dbReference type="ARBA" id="ARBA00012418"/>
    </source>
</evidence>
<protein>
    <recommendedName>
        <fullName evidence="3 11">DNA-directed RNA polymerase subunit omega</fullName>
        <shortName evidence="11">RNAP omega subunit</shortName>
        <ecNumber evidence="2 11">2.7.7.6</ecNumber>
    </recommendedName>
    <alternativeName>
        <fullName evidence="9 11">RNA polymerase omega subunit</fullName>
    </alternativeName>
    <alternativeName>
        <fullName evidence="8 11">Transcriptase subunit omega</fullName>
    </alternativeName>
</protein>
<comment type="catalytic activity">
    <reaction evidence="10 11">
        <text>RNA(n) + a ribonucleoside 5'-triphosphate = RNA(n+1) + diphosphate</text>
        <dbReference type="Rhea" id="RHEA:21248"/>
        <dbReference type="Rhea" id="RHEA-COMP:14527"/>
        <dbReference type="Rhea" id="RHEA-COMP:17342"/>
        <dbReference type="ChEBI" id="CHEBI:33019"/>
        <dbReference type="ChEBI" id="CHEBI:61557"/>
        <dbReference type="ChEBI" id="CHEBI:140395"/>
        <dbReference type="EC" id="2.7.7.6"/>
    </reaction>
</comment>
<gene>
    <name evidence="11 13" type="primary">rpoZ</name>
    <name evidence="13" type="ORF">GH975_00960</name>
</gene>
<evidence type="ECO:0000256" key="4">
    <source>
        <dbReference type="ARBA" id="ARBA00022478"/>
    </source>
</evidence>
<dbReference type="GO" id="GO:0000428">
    <property type="term" value="C:DNA-directed RNA polymerase complex"/>
    <property type="evidence" value="ECO:0007669"/>
    <property type="project" value="UniProtKB-KW"/>
</dbReference>
<dbReference type="InterPro" id="IPR036161">
    <property type="entry name" value="RPB6/omega-like_sf"/>
</dbReference>
<comment type="similarity">
    <text evidence="1 11">Belongs to the RNA polymerase subunit omega family.</text>
</comment>
<comment type="function">
    <text evidence="11">Promotes RNA polymerase assembly. Latches the N- and C-terminal regions of the beta' subunit thereby facilitating its interaction with the beta and alpha subunits.</text>
</comment>
<evidence type="ECO:0000256" key="9">
    <source>
        <dbReference type="ARBA" id="ARBA00030998"/>
    </source>
</evidence>
<dbReference type="EC" id="2.7.7.6" evidence="2 11"/>